<dbReference type="EMBL" id="JABKKJ010000022">
    <property type="protein sequence ID" value="NPE25935.1"/>
    <property type="molecule type" value="Genomic_DNA"/>
</dbReference>
<keyword evidence="1" id="KW-0472">Membrane</keyword>
<name>A0ABX2B6T7_9BACT</name>
<keyword evidence="3" id="KW-1185">Reference proteome</keyword>
<evidence type="ECO:0000256" key="1">
    <source>
        <dbReference type="SAM" id="Phobius"/>
    </source>
</evidence>
<comment type="caution">
    <text evidence="2">The sequence shown here is derived from an EMBL/GenBank/DDBJ whole genome shotgun (WGS) entry which is preliminary data.</text>
</comment>
<organism evidence="2 3">
    <name type="scientific">Xylanibacter caecicola</name>
    <dbReference type="NCBI Taxonomy" id="2736294"/>
    <lineage>
        <taxon>Bacteria</taxon>
        <taxon>Pseudomonadati</taxon>
        <taxon>Bacteroidota</taxon>
        <taxon>Bacteroidia</taxon>
        <taxon>Bacteroidales</taxon>
        <taxon>Prevotellaceae</taxon>
        <taxon>Xylanibacter</taxon>
    </lineage>
</organism>
<sequence length="314" mass="37053">MRIFTEQENKWIAELVEAKQKGRIAMRDLQVAKLLREKFEFFALKWTYGSKPQVSLYHRCGKSMEEIAKTERLYLDICDYIYFIKELETLGFIAIQHFSLEEENREFSILYDRTKYTYKEDTDEFEPKEYEDLRDMINCQSNKKIPLEKIDDNMWIPFQINRIQNINLDFANDLHKYGEGIIYPLPLAKDYVENDFKTLEERKHKEEMDIALKSARLSQKSFIIAFISLIFSVGFGAYQRYSSQKIDSEQFNIIKNAIYNNQIKDPLEIKDPLNVKIKDAICTKTTGINRGNIPIKQNEGTVKLTPNSSIKKQD</sequence>
<protein>
    <submittedName>
        <fullName evidence="2">Uncharacterized protein</fullName>
    </submittedName>
</protein>
<proteinExistence type="predicted"/>
<accession>A0ABX2B6T7</accession>
<evidence type="ECO:0000313" key="3">
    <source>
        <dbReference type="Proteomes" id="UP000820977"/>
    </source>
</evidence>
<feature type="transmembrane region" description="Helical" evidence="1">
    <location>
        <begin position="222"/>
        <end position="241"/>
    </location>
</feature>
<keyword evidence="1" id="KW-0812">Transmembrane</keyword>
<dbReference type="Proteomes" id="UP000820977">
    <property type="component" value="Unassembled WGS sequence"/>
</dbReference>
<dbReference type="RefSeq" id="WP_172345399.1">
    <property type="nucleotide sequence ID" value="NZ_CATJFF010000067.1"/>
</dbReference>
<reference evidence="2 3" key="1">
    <citation type="submission" date="2020-05" db="EMBL/GenBank/DDBJ databases">
        <title>Distinct polysaccharide utilization as determinants for interspecies competition between intestinal Prevotella spp.</title>
        <authorList>
            <person name="Galvez E.J.C."/>
            <person name="Iljazovic A."/>
            <person name="Strowig T."/>
        </authorList>
    </citation>
    <scope>NUCLEOTIDE SEQUENCE [LARGE SCALE GENOMIC DNA]</scope>
    <source>
        <strain evidence="2 3">PCHR</strain>
    </source>
</reference>
<gene>
    <name evidence="2" type="ORF">HPS54_10480</name>
</gene>
<keyword evidence="1" id="KW-1133">Transmembrane helix</keyword>
<evidence type="ECO:0000313" key="2">
    <source>
        <dbReference type="EMBL" id="NPE25935.1"/>
    </source>
</evidence>